<dbReference type="InterPro" id="IPR010998">
    <property type="entry name" value="Integrase_recombinase_N"/>
</dbReference>
<evidence type="ECO:0000313" key="4">
    <source>
        <dbReference type="Proteomes" id="UP000094795"/>
    </source>
</evidence>
<dbReference type="Proteomes" id="UP000094795">
    <property type="component" value="Unassembled WGS sequence"/>
</dbReference>
<dbReference type="InterPro" id="IPR011010">
    <property type="entry name" value="DNA_brk_join_enz"/>
</dbReference>
<evidence type="ECO:0000256" key="1">
    <source>
        <dbReference type="ARBA" id="ARBA00023125"/>
    </source>
</evidence>
<dbReference type="EMBL" id="LQZT01000042">
    <property type="protein sequence ID" value="OCW56247.1"/>
    <property type="molecule type" value="Genomic_DNA"/>
</dbReference>
<evidence type="ECO:0008006" key="5">
    <source>
        <dbReference type="Google" id="ProtNLM"/>
    </source>
</evidence>
<evidence type="ECO:0000313" key="3">
    <source>
        <dbReference type="EMBL" id="OCW56247.1"/>
    </source>
</evidence>
<dbReference type="OrthoDB" id="7615137at2"/>
<dbReference type="Gene3D" id="1.10.443.10">
    <property type="entry name" value="Intergrase catalytic core"/>
    <property type="match status" value="1"/>
</dbReference>
<dbReference type="Gene3D" id="1.10.150.130">
    <property type="match status" value="1"/>
</dbReference>
<dbReference type="GO" id="GO:0015074">
    <property type="term" value="P:DNA integration"/>
    <property type="evidence" value="ECO:0007669"/>
    <property type="project" value="InterPro"/>
</dbReference>
<dbReference type="RefSeq" id="WP_066182075.1">
    <property type="nucleotide sequence ID" value="NZ_LQZT01000042.1"/>
</dbReference>
<dbReference type="AlphaFoldDB" id="A0A1C1YSB6"/>
<dbReference type="GO" id="GO:0006310">
    <property type="term" value="P:DNA recombination"/>
    <property type="evidence" value="ECO:0007669"/>
    <property type="project" value="UniProtKB-KW"/>
</dbReference>
<comment type="caution">
    <text evidence="3">The sequence shown here is derived from an EMBL/GenBank/DDBJ whole genome shotgun (WGS) entry which is preliminary data.</text>
</comment>
<keyword evidence="1" id="KW-0238">DNA-binding</keyword>
<dbReference type="InterPro" id="IPR013762">
    <property type="entry name" value="Integrase-like_cat_sf"/>
</dbReference>
<accession>A0A1C1YSB6</accession>
<sequence>MATEKLIIGDTEINRAIAMAKSGETPDGKIFIFTDEKFTNLRLQVQAKTASWIVRWKSSSVTIGYAWPAKKRHITAPSTVRKLADTVLDLMKDDPDKVKSYLDAHFAGQSKSEALKAAHKTADTWTLRECVEQTIDGKTAPDAKHKIGANTVKDYRGTFSRDVFQKVLDKPAVLVTRGDIESVRDHVKKHVGASPAIKIITYTRAVLDYCARNHAGQSGLDKVDAWWHFLNAPFEIKPRNRRPEIEAIVATMLLAEEYLTKPLPGRAQGVNGTNPGTLAGLWWLVLTCQRAAAGMSLLAHDVVTDPDSNEFLLAAWAEDVMKAGQAHVLPIPDRAWAMINSFREKGRHAGSQEWAFPSERKKDAHATASGVYRILYRLAGRDALIQEAKVERKGKKVPERTERRDLLKEAGIDWWSLHDLRRSLTKVLDDNGIPGGATVILAHDIHEKSELAVTASEREREDFQKLRTARITKMAYGGAQYIALKKEAMRIWTDAVLDEYDRQKSEKAATLEAAE</sequence>
<reference evidence="3 4" key="1">
    <citation type="submission" date="2015-12" db="EMBL/GenBank/DDBJ databases">
        <authorList>
            <person name="Shamseldin A."/>
            <person name="Moawad H."/>
            <person name="Abd El-Rahim W.M."/>
            <person name="Sadowsky M.J."/>
        </authorList>
    </citation>
    <scope>NUCLEOTIDE SEQUENCE [LARGE SCALE GENOMIC DNA]</scope>
    <source>
        <strain evidence="3 4">JC234</strain>
    </source>
</reference>
<evidence type="ECO:0000256" key="2">
    <source>
        <dbReference type="ARBA" id="ARBA00023172"/>
    </source>
</evidence>
<organism evidence="3 4">
    <name type="scientific">Hoeflea olei</name>
    <dbReference type="NCBI Taxonomy" id="1480615"/>
    <lineage>
        <taxon>Bacteria</taxon>
        <taxon>Pseudomonadati</taxon>
        <taxon>Pseudomonadota</taxon>
        <taxon>Alphaproteobacteria</taxon>
        <taxon>Hyphomicrobiales</taxon>
        <taxon>Rhizobiaceae</taxon>
        <taxon>Hoeflea</taxon>
    </lineage>
</organism>
<keyword evidence="4" id="KW-1185">Reference proteome</keyword>
<keyword evidence="2" id="KW-0233">DNA recombination</keyword>
<gene>
    <name evidence="3" type="ORF">AWJ14_19325</name>
</gene>
<proteinExistence type="predicted"/>
<protein>
    <recommendedName>
        <fullName evidence="5">Integrase DNA-binding domain-containing protein</fullName>
    </recommendedName>
</protein>
<dbReference type="GO" id="GO:0003677">
    <property type="term" value="F:DNA binding"/>
    <property type="evidence" value="ECO:0007669"/>
    <property type="project" value="UniProtKB-KW"/>
</dbReference>
<dbReference type="SUPFAM" id="SSF56349">
    <property type="entry name" value="DNA breaking-rejoining enzymes"/>
    <property type="match status" value="1"/>
</dbReference>
<name>A0A1C1YSB6_9HYPH</name>